<keyword evidence="3" id="KW-1185">Reference proteome</keyword>
<protein>
    <recommendedName>
        <fullName evidence="4">Outer membrane protein beta-barrel domain-containing protein</fullName>
    </recommendedName>
</protein>
<comment type="caution">
    <text evidence="2">The sequence shown here is derived from an EMBL/GenBank/DDBJ whole genome shotgun (WGS) entry which is preliminary data.</text>
</comment>
<dbReference type="EMBL" id="RIAR02000001">
    <property type="protein sequence ID" value="NSL88426.1"/>
    <property type="molecule type" value="Genomic_DNA"/>
</dbReference>
<accession>A0A9Q5D2B7</accession>
<proteinExistence type="predicted"/>
<feature type="signal peptide" evidence="1">
    <location>
        <begin position="1"/>
        <end position="21"/>
    </location>
</feature>
<reference evidence="2" key="1">
    <citation type="submission" date="2020-05" db="EMBL/GenBank/DDBJ databases">
        <title>Chitinophaga laudate sp. nov., isolated from a tropical peat swamp.</title>
        <authorList>
            <person name="Goh C.B.S."/>
            <person name="Lee M.S."/>
            <person name="Parimannan S."/>
            <person name="Pasbakhsh P."/>
            <person name="Yule C.M."/>
            <person name="Rajandas H."/>
            <person name="Loke S."/>
            <person name="Croft L."/>
            <person name="Tan J.B.L."/>
        </authorList>
    </citation>
    <scope>NUCLEOTIDE SEQUENCE</scope>
    <source>
        <strain evidence="2">Mgbs1</strain>
    </source>
</reference>
<gene>
    <name evidence="2" type="ORF">ECE50_016420</name>
</gene>
<dbReference type="OrthoDB" id="661641at2"/>
<evidence type="ECO:0008006" key="4">
    <source>
        <dbReference type="Google" id="ProtNLM"/>
    </source>
</evidence>
<evidence type="ECO:0000313" key="2">
    <source>
        <dbReference type="EMBL" id="NSL88426.1"/>
    </source>
</evidence>
<evidence type="ECO:0000256" key="1">
    <source>
        <dbReference type="SAM" id="SignalP"/>
    </source>
</evidence>
<dbReference type="Proteomes" id="UP000281028">
    <property type="component" value="Unassembled WGS sequence"/>
</dbReference>
<dbReference type="AlphaFoldDB" id="A0A9Q5D2B7"/>
<sequence length="196" mass="21067">MFRLYLWCLVCSVSVALSAVAQPKRFSHAIGVGLYNSPAHFAGGLVYAPRFHAIRFSARAALSLGTQLGLGASFHNNYNSGGGTPTSIFMMDMPLLVTYNYGHAAMMNSSAGWGFFTGAGYAFHHANRNTNAEEEEETDTRILISGAVLTAGCRFAIAGTSLGLHISWLFNNNHYNTDIPGIASAGLSCNIIPRRK</sequence>
<evidence type="ECO:0000313" key="3">
    <source>
        <dbReference type="Proteomes" id="UP000281028"/>
    </source>
</evidence>
<name>A0A9Q5D2B7_9BACT</name>
<feature type="chain" id="PRO_5040394825" description="Outer membrane protein beta-barrel domain-containing protein" evidence="1">
    <location>
        <begin position="22"/>
        <end position="196"/>
    </location>
</feature>
<organism evidence="2 3">
    <name type="scientific">Chitinophaga solisilvae</name>
    <dbReference type="NCBI Taxonomy" id="1233460"/>
    <lineage>
        <taxon>Bacteria</taxon>
        <taxon>Pseudomonadati</taxon>
        <taxon>Bacteroidota</taxon>
        <taxon>Chitinophagia</taxon>
        <taxon>Chitinophagales</taxon>
        <taxon>Chitinophagaceae</taxon>
        <taxon>Chitinophaga</taxon>
    </lineage>
</organism>
<keyword evidence="1" id="KW-0732">Signal</keyword>